<keyword evidence="2 6" id="KW-0812">Transmembrane</keyword>
<reference evidence="8 9" key="1">
    <citation type="submission" date="2020-08" db="EMBL/GenBank/DDBJ databases">
        <title>Plant Genome Project.</title>
        <authorList>
            <person name="Zhang R.-G."/>
        </authorList>
    </citation>
    <scope>NUCLEOTIDE SEQUENCE [LARGE SCALE GENOMIC DNA]</scope>
    <source>
        <tissue evidence="8">Rhizome</tissue>
    </source>
</reference>
<proteinExistence type="predicted"/>
<dbReference type="InterPro" id="IPR044839">
    <property type="entry name" value="NDR1-like"/>
</dbReference>
<keyword evidence="9" id="KW-1185">Reference proteome</keyword>
<evidence type="ECO:0000256" key="5">
    <source>
        <dbReference type="SAM" id="MobiDB-lite"/>
    </source>
</evidence>
<comment type="caution">
    <text evidence="8">The sequence shown here is derived from an EMBL/GenBank/DDBJ whole genome shotgun (WGS) entry which is preliminary data.</text>
</comment>
<gene>
    <name evidence="8" type="ORF">ZIOFF_020114</name>
</gene>
<dbReference type="Pfam" id="PF03168">
    <property type="entry name" value="LEA_2"/>
    <property type="match status" value="1"/>
</dbReference>
<evidence type="ECO:0000256" key="4">
    <source>
        <dbReference type="ARBA" id="ARBA00023136"/>
    </source>
</evidence>
<feature type="transmembrane region" description="Helical" evidence="6">
    <location>
        <begin position="94"/>
        <end position="118"/>
    </location>
</feature>
<evidence type="ECO:0000256" key="2">
    <source>
        <dbReference type="ARBA" id="ARBA00022692"/>
    </source>
</evidence>
<dbReference type="PANTHER" id="PTHR31234:SF70">
    <property type="entry name" value="LATE EMBRYOGENESIS ABUNDANT PROTEIN LEA-2 SUBGROUP DOMAIN-CONTAINING PROTEIN"/>
    <property type="match status" value="1"/>
</dbReference>
<evidence type="ECO:0000256" key="1">
    <source>
        <dbReference type="ARBA" id="ARBA00004167"/>
    </source>
</evidence>
<dbReference type="PANTHER" id="PTHR31234">
    <property type="entry name" value="LATE EMBRYOGENESIS ABUNDANT (LEA) HYDROXYPROLINE-RICH GLYCOPROTEIN FAMILY"/>
    <property type="match status" value="1"/>
</dbReference>
<evidence type="ECO:0000313" key="8">
    <source>
        <dbReference type="EMBL" id="KAG6522957.1"/>
    </source>
</evidence>
<dbReference type="GO" id="GO:0005886">
    <property type="term" value="C:plasma membrane"/>
    <property type="evidence" value="ECO:0007669"/>
    <property type="project" value="TreeGrafter"/>
</dbReference>
<keyword evidence="4 6" id="KW-0472">Membrane</keyword>
<dbReference type="AlphaFoldDB" id="A0A8J5LC23"/>
<feature type="domain" description="Late embryogenesis abundant protein LEA-2 subgroup" evidence="7">
    <location>
        <begin position="149"/>
        <end position="253"/>
    </location>
</feature>
<sequence>MDSNQKLDQAAAAMADRVHPVKTPDPAMPDAAESPRSTTSSKTGGLPARKPGPEPGTYVIQVPKDVVLRQPLPGNAHLSKVYARRAARRRSRCCLCITWLFALVLLLAVAAGFLYLVFRPRAPNYAVTGLSISSFNLTAATVSPVFDVTVRADNDRNMKMGIYYSDASDITAAYDGVTLCEGKWPAFYQPPRNETVFVTELRGAGISLGADVERRLRAAQSEGKVPLEVNVEVPVRVKLGAMKSWTIKVTVKCEVTVDGLRENAVILNRDCHARVKFWGFLGL</sequence>
<comment type="subcellular location">
    <subcellularLocation>
        <location evidence="1">Membrane</location>
        <topology evidence="1">Single-pass membrane protein</topology>
    </subcellularLocation>
</comment>
<evidence type="ECO:0000256" key="3">
    <source>
        <dbReference type="ARBA" id="ARBA00022989"/>
    </source>
</evidence>
<protein>
    <recommendedName>
        <fullName evidence="7">Late embryogenesis abundant protein LEA-2 subgroup domain-containing protein</fullName>
    </recommendedName>
</protein>
<evidence type="ECO:0000313" key="9">
    <source>
        <dbReference type="Proteomes" id="UP000734854"/>
    </source>
</evidence>
<name>A0A8J5LC23_ZINOF</name>
<dbReference type="OrthoDB" id="1849707at2759"/>
<keyword evidence="3 6" id="KW-1133">Transmembrane helix</keyword>
<dbReference type="InterPro" id="IPR004864">
    <property type="entry name" value="LEA_2"/>
</dbReference>
<dbReference type="EMBL" id="JACMSC010000005">
    <property type="protein sequence ID" value="KAG6522957.1"/>
    <property type="molecule type" value="Genomic_DNA"/>
</dbReference>
<dbReference type="GO" id="GO:0098542">
    <property type="term" value="P:defense response to other organism"/>
    <property type="evidence" value="ECO:0007669"/>
    <property type="project" value="InterPro"/>
</dbReference>
<feature type="region of interest" description="Disordered" evidence="5">
    <location>
        <begin position="1"/>
        <end position="56"/>
    </location>
</feature>
<organism evidence="8 9">
    <name type="scientific">Zingiber officinale</name>
    <name type="common">Ginger</name>
    <name type="synonym">Amomum zingiber</name>
    <dbReference type="NCBI Taxonomy" id="94328"/>
    <lineage>
        <taxon>Eukaryota</taxon>
        <taxon>Viridiplantae</taxon>
        <taxon>Streptophyta</taxon>
        <taxon>Embryophyta</taxon>
        <taxon>Tracheophyta</taxon>
        <taxon>Spermatophyta</taxon>
        <taxon>Magnoliopsida</taxon>
        <taxon>Liliopsida</taxon>
        <taxon>Zingiberales</taxon>
        <taxon>Zingiberaceae</taxon>
        <taxon>Zingiber</taxon>
    </lineage>
</organism>
<dbReference type="Proteomes" id="UP000734854">
    <property type="component" value="Unassembled WGS sequence"/>
</dbReference>
<accession>A0A8J5LC23</accession>
<evidence type="ECO:0000259" key="7">
    <source>
        <dbReference type="Pfam" id="PF03168"/>
    </source>
</evidence>
<evidence type="ECO:0000256" key="6">
    <source>
        <dbReference type="SAM" id="Phobius"/>
    </source>
</evidence>